<sequence length="402" mass="42936">MPSNTNTLSTDMAQVSREYVAALEEAKAKHLAATDARMKRREDAADNLDRVEDEAATIRNTLDRLENDARKGNVSPDAAAAYSSARSQLDLYDLAVEALEMASRPPKALPNTSESVAEIVAGVLRRVYAQSVPVVTTMAPNVPEPTPEHCPVIVVQQTKHGSTNDGGHIRCDDGIAILYFRSPVYAPLDPYAIVRTGEDTETLFVPDVEADNKSGAVRTPLESIPGLTVVHDKTGSDVVRDYWKMPAGTIYAPPLPVLPEVIAPSLAAESLAELALVAVNLDKPMKMFPIVPVGAPEVTVRRRDGVRRVTTIGRVRFTEQHGGQVVRTTMPGHGGGLARLDSKGLHIGGAVNYSLAERVNAAIENGDLTDRLTAGIGRVVSVSSKVTDTGLELTVVSKAASI</sequence>
<evidence type="ECO:0000313" key="2">
    <source>
        <dbReference type="EMBL" id="TQL33822.1"/>
    </source>
</evidence>
<keyword evidence="1" id="KW-0175">Coiled coil</keyword>
<keyword evidence="3" id="KW-1185">Reference proteome</keyword>
<reference evidence="2 3" key="1">
    <citation type="submission" date="2019-06" db="EMBL/GenBank/DDBJ databases">
        <title>Sequencing the genomes of 1000 actinobacteria strains.</title>
        <authorList>
            <person name="Klenk H.-P."/>
        </authorList>
    </citation>
    <scope>NUCLEOTIDE SEQUENCE [LARGE SCALE GENOMIC DNA]</scope>
    <source>
        <strain evidence="2 3">DSM 24617</strain>
    </source>
</reference>
<organism evidence="2 3">
    <name type="scientific">Barrientosiimonas humi</name>
    <dbReference type="NCBI Taxonomy" id="999931"/>
    <lineage>
        <taxon>Bacteria</taxon>
        <taxon>Bacillati</taxon>
        <taxon>Actinomycetota</taxon>
        <taxon>Actinomycetes</taxon>
        <taxon>Micrococcales</taxon>
        <taxon>Dermacoccaceae</taxon>
        <taxon>Barrientosiimonas</taxon>
    </lineage>
</organism>
<evidence type="ECO:0000256" key="1">
    <source>
        <dbReference type="SAM" id="Coils"/>
    </source>
</evidence>
<comment type="caution">
    <text evidence="2">The sequence shown here is derived from an EMBL/GenBank/DDBJ whole genome shotgun (WGS) entry which is preliminary data.</text>
</comment>
<dbReference type="Proteomes" id="UP000318336">
    <property type="component" value="Unassembled WGS sequence"/>
</dbReference>
<name>A0A542XDA8_9MICO</name>
<dbReference type="RefSeq" id="WP_142005794.1">
    <property type="nucleotide sequence ID" value="NZ_CAJTBP010000001.1"/>
</dbReference>
<evidence type="ECO:0000313" key="3">
    <source>
        <dbReference type="Proteomes" id="UP000318336"/>
    </source>
</evidence>
<dbReference type="EMBL" id="VFOK01000001">
    <property type="protein sequence ID" value="TQL33822.1"/>
    <property type="molecule type" value="Genomic_DNA"/>
</dbReference>
<proteinExistence type="predicted"/>
<accession>A0A542XDA8</accession>
<protein>
    <submittedName>
        <fullName evidence="2">Uncharacterized protein</fullName>
    </submittedName>
</protein>
<gene>
    <name evidence="2" type="ORF">FB554_1975</name>
</gene>
<feature type="coiled-coil region" evidence="1">
    <location>
        <begin position="41"/>
        <end position="68"/>
    </location>
</feature>
<dbReference type="AlphaFoldDB" id="A0A542XDA8"/>